<dbReference type="RefSeq" id="WP_103906118.1">
    <property type="nucleotide sequence ID" value="NZ_CP049246.1"/>
</dbReference>
<dbReference type="Proteomes" id="UP000236731">
    <property type="component" value="Unassembled WGS sequence"/>
</dbReference>
<feature type="signal peptide" evidence="1">
    <location>
        <begin position="1"/>
        <end position="19"/>
    </location>
</feature>
<evidence type="ECO:0000313" key="2">
    <source>
        <dbReference type="EMBL" id="SEG18256.1"/>
    </source>
</evidence>
<keyword evidence="1" id="KW-0732">Signal</keyword>
<reference evidence="3" key="1">
    <citation type="submission" date="2016-10" db="EMBL/GenBank/DDBJ databases">
        <authorList>
            <person name="Varghese N."/>
            <person name="Submissions S."/>
        </authorList>
    </citation>
    <scope>NUCLEOTIDE SEQUENCE [LARGE SCALE GENOMIC DNA]</scope>
    <source>
        <strain evidence="3">DSM 22361</strain>
    </source>
</reference>
<accession>A0A1H5Y403</accession>
<organism evidence="2 3">
    <name type="scientific">Sphingobacterium lactis</name>
    <dbReference type="NCBI Taxonomy" id="797291"/>
    <lineage>
        <taxon>Bacteria</taxon>
        <taxon>Pseudomonadati</taxon>
        <taxon>Bacteroidota</taxon>
        <taxon>Sphingobacteriia</taxon>
        <taxon>Sphingobacteriales</taxon>
        <taxon>Sphingobacteriaceae</taxon>
        <taxon>Sphingobacterium</taxon>
    </lineage>
</organism>
<evidence type="ECO:0000256" key="1">
    <source>
        <dbReference type="SAM" id="SignalP"/>
    </source>
</evidence>
<evidence type="ECO:0008006" key="4">
    <source>
        <dbReference type="Google" id="ProtNLM"/>
    </source>
</evidence>
<dbReference type="AlphaFoldDB" id="A0A1H5Y403"/>
<dbReference type="EMBL" id="FNUT01000005">
    <property type="protein sequence ID" value="SEG18256.1"/>
    <property type="molecule type" value="Genomic_DNA"/>
</dbReference>
<evidence type="ECO:0000313" key="3">
    <source>
        <dbReference type="Proteomes" id="UP000236731"/>
    </source>
</evidence>
<sequence length="218" mass="24394">MKNIVLLSLFFIVISTSSAQTGADTIHYKKVYYFGGTGLSFPLGKTNKVLSPKLFTGSLGLDISLKNPKYYLQPTLYTMSFGYDQQFEDSQYNRVLKNARATMYALSLAGGMRRQMQRLNSYAYFGPAGILNVEPRAQDMANEKIVELDYKYSISPGVKVGIGSDYKFKGFFLGMEVGYLRNFRKMQDMPVHVLSIMVGLKSDITKISDKVVDVISGS</sequence>
<protein>
    <recommendedName>
        <fullName evidence="4">Outer membrane protein beta-barrel domain-containing protein</fullName>
    </recommendedName>
</protein>
<keyword evidence="3" id="KW-1185">Reference proteome</keyword>
<feature type="chain" id="PRO_5009290141" description="Outer membrane protein beta-barrel domain-containing protein" evidence="1">
    <location>
        <begin position="20"/>
        <end position="218"/>
    </location>
</feature>
<name>A0A1H5Y403_9SPHI</name>
<proteinExistence type="predicted"/>
<gene>
    <name evidence="2" type="ORF">SAMN05421877_105214</name>
</gene>
<dbReference type="OrthoDB" id="790079at2"/>